<evidence type="ECO:0000313" key="3">
    <source>
        <dbReference type="Proteomes" id="UP001249851"/>
    </source>
</evidence>
<evidence type="ECO:0000313" key="2">
    <source>
        <dbReference type="EMBL" id="KAK2561896.1"/>
    </source>
</evidence>
<evidence type="ECO:0008006" key="4">
    <source>
        <dbReference type="Google" id="ProtNLM"/>
    </source>
</evidence>
<dbReference type="InterPro" id="IPR004242">
    <property type="entry name" value="Transposase_21"/>
</dbReference>
<name>A0AAD9QID6_ACRCE</name>
<sequence length="1001" mass="114294">MHCLRKQSRLFCGHCDKYLSRTAFWKHRKLYYDLHNECWTRKDDAEEFKEEMETALHSASPAGFTGTAEDTNPFLFDSSGEDDLENAVACEDPLDVDMEGNMCTPDGVGLADPVNAEIEENSSDGISSSDTDESDSSSVCGCIDSDKSDDEHPEVWEGDVEELLQDVADDEPLQEPVQENSSTQALTTLLQWLVYFLLLWQATCKISDNGLEWLLQFVFQFLHVMGIICKSEYVCQLAAMLPSSLYLLRQFVDFKRDNFVKFAVCPKCASLYQLENCTRHVGGQIVSSLCTYKPFRSKRECGEALARKVILGSGKVSFYPHKLYCVNSVIDQVEGLLKRPGVPEMCEQWRERQLEDNIFADVYDGSIWKDFLKFKGDNFLNAPRNLAFAINVDWFQPFKRRSDHSVGVIYLVLLNLPREERFKWENIIVAGVIPEMAKEPKSLNTFLEPIVDELKALWKGVKLSTSQSSTALKYRGALILASADLPAVRKLCGFKGHSAHHGCSKCFKFFPGSFKDKTDYSGFDRDSWPPRNIDSHRRHAEMVRKAPTQSKKEELATKYGVYYTCLLQLEYFDAIRFTAIDPMHNLFLGTAKYVFKLWVKKNFLTKKDLKMLEEKINSLAVGTGIGRLPHRIASNYGGYTASQWKNWTLIYSMFCLKSFLPDSHLRCWQTFVLACQYLCSPVISKTNIIKADLLFVKFGESFERLYGKKYVTPNMHLHCHLKECVIDCGPVHAFWCFSFECFNGILGAMQVNGRSVEVQLMRKLLAGRFVWDVKFPSEFQENFMPFLAQEKGDSSDHFIVSNATQLFNSARCLNLGEVLWSDLTLVGLPNRFKHFVLDSDELRVLLDCYKTMYPREKIALTSSVVRKYSSVMLGTEKFGSKMDCRNLRSARVMASWTTDDGCIDISVPSKPGIVNSYILHSAKIKGEFYQHVFAIVWWYKADCDESYFGKPAQVWKLTDYEPCGPALFMPVQRIRQKYVCSSVTLNGVKKLVSSPIARVFH</sequence>
<dbReference type="AlphaFoldDB" id="A0AAD9QID6"/>
<reference evidence="2" key="1">
    <citation type="journal article" date="2023" name="G3 (Bethesda)">
        <title>Whole genome assembly and annotation of the endangered Caribbean coral Acropora cervicornis.</title>
        <authorList>
            <person name="Selwyn J.D."/>
            <person name="Vollmer S.V."/>
        </authorList>
    </citation>
    <scope>NUCLEOTIDE SEQUENCE</scope>
    <source>
        <strain evidence="2">K2</strain>
    </source>
</reference>
<accession>A0AAD9QID6</accession>
<comment type="caution">
    <text evidence="2">The sequence shown here is derived from an EMBL/GenBank/DDBJ whole genome shotgun (WGS) entry which is preliminary data.</text>
</comment>
<keyword evidence="3" id="KW-1185">Reference proteome</keyword>
<dbReference type="Pfam" id="PF02992">
    <property type="entry name" value="Transposase_21"/>
    <property type="match status" value="1"/>
</dbReference>
<reference evidence="2" key="2">
    <citation type="journal article" date="2023" name="Science">
        <title>Genomic signatures of disease resistance in endangered staghorn corals.</title>
        <authorList>
            <person name="Vollmer S.V."/>
            <person name="Selwyn J.D."/>
            <person name="Despard B.A."/>
            <person name="Roesel C.L."/>
        </authorList>
    </citation>
    <scope>NUCLEOTIDE SEQUENCE</scope>
    <source>
        <strain evidence="2">K2</strain>
    </source>
</reference>
<gene>
    <name evidence="2" type="ORF">P5673_015299</name>
</gene>
<protein>
    <recommendedName>
        <fullName evidence="4">Transposase domain-containing protein</fullName>
    </recommendedName>
</protein>
<dbReference type="PANTHER" id="PTHR46579">
    <property type="entry name" value="F5/8 TYPE C DOMAIN-CONTAINING PROTEIN-RELATED"/>
    <property type="match status" value="1"/>
</dbReference>
<proteinExistence type="predicted"/>
<feature type="region of interest" description="Disordered" evidence="1">
    <location>
        <begin position="120"/>
        <end position="154"/>
    </location>
</feature>
<dbReference type="EMBL" id="JARQWQ010000031">
    <property type="protein sequence ID" value="KAK2561896.1"/>
    <property type="molecule type" value="Genomic_DNA"/>
</dbReference>
<organism evidence="2 3">
    <name type="scientific">Acropora cervicornis</name>
    <name type="common">Staghorn coral</name>
    <dbReference type="NCBI Taxonomy" id="6130"/>
    <lineage>
        <taxon>Eukaryota</taxon>
        <taxon>Metazoa</taxon>
        <taxon>Cnidaria</taxon>
        <taxon>Anthozoa</taxon>
        <taxon>Hexacorallia</taxon>
        <taxon>Scleractinia</taxon>
        <taxon>Astrocoeniina</taxon>
        <taxon>Acroporidae</taxon>
        <taxon>Acropora</taxon>
    </lineage>
</organism>
<evidence type="ECO:0000256" key="1">
    <source>
        <dbReference type="SAM" id="MobiDB-lite"/>
    </source>
</evidence>
<dbReference type="PANTHER" id="PTHR46579:SF2">
    <property type="entry name" value="C2H2-TYPE DOMAIN-CONTAINING PROTEIN"/>
    <property type="match status" value="1"/>
</dbReference>
<feature type="compositionally biased region" description="Basic and acidic residues" evidence="1">
    <location>
        <begin position="144"/>
        <end position="154"/>
    </location>
</feature>
<dbReference type="Proteomes" id="UP001249851">
    <property type="component" value="Unassembled WGS sequence"/>
</dbReference>